<keyword evidence="3" id="KW-1185">Reference proteome</keyword>
<reference evidence="2 3" key="1">
    <citation type="submission" date="2021-05" db="EMBL/GenBank/DDBJ databases">
        <title>Genome Assembly of Synthetic Allotetraploid Brassica napus Reveals Homoeologous Exchanges between Subgenomes.</title>
        <authorList>
            <person name="Davis J.T."/>
        </authorList>
    </citation>
    <scope>NUCLEOTIDE SEQUENCE [LARGE SCALE GENOMIC DNA]</scope>
    <source>
        <strain evidence="3">cv. Da-Ae</strain>
        <tissue evidence="2">Seedling</tissue>
    </source>
</reference>
<sequence>MVTKVVDLESSVSDMEDETTGGVFLGVSKRRNRTSPDFDVLNPSLPSHDAADPSSPSFRLVKIGSGPCSVFRNQLLRIFIRCSLLYIGRSKPNTSGSPTYWLRRETNYCRLRFVLSISVWFQPYHVCGSFLSLTSAFTTQHVNFAALSFAIYRLGLVSIELWTRHSNVGGWSPCLNSAIAYPSDIIKLLPQGIEVKCSRTGVQGEFIFDQDTIVEFSNQDNIHSSSSSSRSRTLTIFLAEQYDLIVEIHLVSRIIIVSITVVLAYLMDCIAKSSFSRSIAKAFIFTGQSGTSNTRGSTRQDFVSSMLVTEALMLQSGLLTAENLEIPTLKMTSNNSTLVRAINNDNQNKEIYGIVKDNQQLSSDFVDFSFFHISRRCKGDADRLAKTALGSFLVLDQFGQDFGPEAFLSFNEFVRKKKVL</sequence>
<evidence type="ECO:0000313" key="3">
    <source>
        <dbReference type="Proteomes" id="UP000824890"/>
    </source>
</evidence>
<dbReference type="PANTHER" id="PTHR47074:SF11">
    <property type="entry name" value="REVERSE TRANSCRIPTASE-LIKE PROTEIN"/>
    <property type="match status" value="1"/>
</dbReference>
<organism evidence="2 3">
    <name type="scientific">Brassica napus</name>
    <name type="common">Rape</name>
    <dbReference type="NCBI Taxonomy" id="3708"/>
    <lineage>
        <taxon>Eukaryota</taxon>
        <taxon>Viridiplantae</taxon>
        <taxon>Streptophyta</taxon>
        <taxon>Embryophyta</taxon>
        <taxon>Tracheophyta</taxon>
        <taxon>Spermatophyta</taxon>
        <taxon>Magnoliopsida</taxon>
        <taxon>eudicotyledons</taxon>
        <taxon>Gunneridae</taxon>
        <taxon>Pentapetalae</taxon>
        <taxon>rosids</taxon>
        <taxon>malvids</taxon>
        <taxon>Brassicales</taxon>
        <taxon>Brassicaceae</taxon>
        <taxon>Brassiceae</taxon>
        <taxon>Brassica</taxon>
    </lineage>
</organism>
<feature type="domain" description="RNase H type-1" evidence="1">
    <location>
        <begin position="302"/>
        <end position="388"/>
    </location>
</feature>
<comment type="caution">
    <text evidence="2">The sequence shown here is derived from an EMBL/GenBank/DDBJ whole genome shotgun (WGS) entry which is preliminary data.</text>
</comment>
<proteinExistence type="predicted"/>
<name>A0ABQ8AI30_BRANA</name>
<evidence type="ECO:0000259" key="1">
    <source>
        <dbReference type="Pfam" id="PF13456"/>
    </source>
</evidence>
<dbReference type="Pfam" id="PF13456">
    <property type="entry name" value="RVT_3"/>
    <property type="match status" value="1"/>
</dbReference>
<dbReference type="EMBL" id="JAGKQM010000013">
    <property type="protein sequence ID" value="KAH0891685.1"/>
    <property type="molecule type" value="Genomic_DNA"/>
</dbReference>
<dbReference type="Gene3D" id="3.30.420.10">
    <property type="entry name" value="Ribonuclease H-like superfamily/Ribonuclease H"/>
    <property type="match status" value="1"/>
</dbReference>
<dbReference type="InterPro" id="IPR002156">
    <property type="entry name" value="RNaseH_domain"/>
</dbReference>
<gene>
    <name evidence="2" type="ORF">HID58_054114</name>
</gene>
<dbReference type="PANTHER" id="PTHR47074">
    <property type="entry name" value="BNAC02G40300D PROTEIN"/>
    <property type="match status" value="1"/>
</dbReference>
<accession>A0ABQ8AI30</accession>
<evidence type="ECO:0000313" key="2">
    <source>
        <dbReference type="EMBL" id="KAH0891685.1"/>
    </source>
</evidence>
<dbReference type="Proteomes" id="UP000824890">
    <property type="component" value="Unassembled WGS sequence"/>
</dbReference>
<protein>
    <recommendedName>
        <fullName evidence="1">RNase H type-1 domain-containing protein</fullName>
    </recommendedName>
</protein>
<dbReference type="InterPro" id="IPR036397">
    <property type="entry name" value="RNaseH_sf"/>
</dbReference>
<dbReference type="InterPro" id="IPR052929">
    <property type="entry name" value="RNase_H-like_EbsB-rel"/>
</dbReference>